<dbReference type="AlphaFoldDB" id="A0A370P985"/>
<protein>
    <submittedName>
        <fullName evidence="1">Uncharacterized protein</fullName>
    </submittedName>
</protein>
<gene>
    <name evidence="1" type="ORF">M752DRAFT_188868</name>
</gene>
<name>A0A370P985_ASPPH</name>
<reference evidence="1 2" key="1">
    <citation type="submission" date="2018-07" db="EMBL/GenBank/DDBJ databases">
        <title>Section-level genome sequencing of Aspergillus section Nigri to investigate inter- and intra-species variation.</title>
        <authorList>
            <consortium name="DOE Joint Genome Institute"/>
            <person name="Vesth T.C."/>
            <person name="Nybo J.L."/>
            <person name="Theobald S."/>
            <person name="Frisvad J.C."/>
            <person name="Larsen T.O."/>
            <person name="Nielsen K.F."/>
            <person name="Hoof J.B."/>
            <person name="Brandl J."/>
            <person name="Salamov A."/>
            <person name="Riley R."/>
            <person name="Gladden J.M."/>
            <person name="Phatale P."/>
            <person name="Nielsen M.T."/>
            <person name="Lyhne E.K."/>
            <person name="Kogle M.E."/>
            <person name="Strasser K."/>
            <person name="McDonnell E."/>
            <person name="Barry K."/>
            <person name="Clum A."/>
            <person name="Chen C."/>
            <person name="Nolan M."/>
            <person name="Sandor L."/>
            <person name="Kuo A."/>
            <person name="Lipzen A."/>
            <person name="Hainaut M."/>
            <person name="Drula E."/>
            <person name="Tsang A."/>
            <person name="Magnuson J.K."/>
            <person name="Henrissat B."/>
            <person name="Wiebenga A."/>
            <person name="Simmons B.A."/>
            <person name="Makela M.R."/>
            <person name="De vries R.P."/>
            <person name="Grigoriev I.V."/>
            <person name="Mortensen U.H."/>
            <person name="Baker S.E."/>
            <person name="Andersen M.R."/>
        </authorList>
    </citation>
    <scope>NUCLEOTIDE SEQUENCE [LARGE SCALE GENOMIC DNA]</scope>
    <source>
        <strain evidence="1 2">ATCC 13157</strain>
    </source>
</reference>
<organism evidence="1 2">
    <name type="scientific">Aspergillus phoenicis ATCC 13157</name>
    <dbReference type="NCBI Taxonomy" id="1353007"/>
    <lineage>
        <taxon>Eukaryota</taxon>
        <taxon>Fungi</taxon>
        <taxon>Dikarya</taxon>
        <taxon>Ascomycota</taxon>
        <taxon>Pezizomycotina</taxon>
        <taxon>Eurotiomycetes</taxon>
        <taxon>Eurotiomycetidae</taxon>
        <taxon>Eurotiales</taxon>
        <taxon>Aspergillaceae</taxon>
        <taxon>Aspergillus</taxon>
    </lineage>
</organism>
<dbReference type="EMBL" id="KZ851864">
    <property type="protein sequence ID" value="RDK38737.1"/>
    <property type="molecule type" value="Genomic_DNA"/>
</dbReference>
<proteinExistence type="predicted"/>
<accession>A0A370P985</accession>
<dbReference type="Proteomes" id="UP000254937">
    <property type="component" value="Unassembled WGS sequence"/>
</dbReference>
<keyword evidence="2" id="KW-1185">Reference proteome</keyword>
<sequence>PRLKRQRVAMKPEISYRSYSTGRLLPLPDHPICDILCLSGRLSSIPAEIDDILERIWGKCEDKIILAIWIRMGLPYTPLELDYAVKAYFSNGLLVALTKFATLQQSILRGESIIILGENLR</sequence>
<evidence type="ECO:0000313" key="1">
    <source>
        <dbReference type="EMBL" id="RDK38737.1"/>
    </source>
</evidence>
<feature type="non-terminal residue" evidence="1">
    <location>
        <position position="121"/>
    </location>
</feature>
<feature type="non-terminal residue" evidence="1">
    <location>
        <position position="1"/>
    </location>
</feature>
<evidence type="ECO:0000313" key="2">
    <source>
        <dbReference type="Proteomes" id="UP000254937"/>
    </source>
</evidence>